<gene>
    <name evidence="1" type="ORF">IDH45_23855</name>
</gene>
<comment type="caution">
    <text evidence="1">The sequence shown here is derived from an EMBL/GenBank/DDBJ whole genome shotgun (WGS) entry which is preliminary data.</text>
</comment>
<dbReference type="AlphaFoldDB" id="A0A927CBI8"/>
<evidence type="ECO:0000313" key="2">
    <source>
        <dbReference type="Proteomes" id="UP000639396"/>
    </source>
</evidence>
<accession>A0A927CBI8</accession>
<organism evidence="1 2">
    <name type="scientific">Paenibacillus oceani</name>
    <dbReference type="NCBI Taxonomy" id="2772510"/>
    <lineage>
        <taxon>Bacteria</taxon>
        <taxon>Bacillati</taxon>
        <taxon>Bacillota</taxon>
        <taxon>Bacilli</taxon>
        <taxon>Bacillales</taxon>
        <taxon>Paenibacillaceae</taxon>
        <taxon>Paenibacillus</taxon>
    </lineage>
</organism>
<keyword evidence="2" id="KW-1185">Reference proteome</keyword>
<dbReference type="EMBL" id="JACXJA010000036">
    <property type="protein sequence ID" value="MBD2865019.1"/>
    <property type="molecule type" value="Genomic_DNA"/>
</dbReference>
<reference evidence="1" key="1">
    <citation type="submission" date="2020-09" db="EMBL/GenBank/DDBJ databases">
        <title>A novel bacterium of genus Paenibacillus, isolated from South China Sea.</title>
        <authorList>
            <person name="Huang H."/>
            <person name="Mo K."/>
            <person name="Hu Y."/>
        </authorList>
    </citation>
    <scope>NUCLEOTIDE SEQUENCE</scope>
    <source>
        <strain evidence="1">IB182363</strain>
    </source>
</reference>
<name>A0A927CBI8_9BACL</name>
<dbReference type="RefSeq" id="WP_190930640.1">
    <property type="nucleotide sequence ID" value="NZ_JACXJA010000036.1"/>
</dbReference>
<evidence type="ECO:0000313" key="1">
    <source>
        <dbReference type="EMBL" id="MBD2865019.1"/>
    </source>
</evidence>
<proteinExistence type="predicted"/>
<dbReference type="Proteomes" id="UP000639396">
    <property type="component" value="Unassembled WGS sequence"/>
</dbReference>
<sequence length="75" mass="9043">MTLCNCRDCGVLFVPDRVEVTVCRDCERHYDRMFDVVRELVRNDSRMTIQQLADKTNIPSQQLWEWVRNGRIHFQ</sequence>
<protein>
    <submittedName>
        <fullName evidence="1">Uncharacterized protein</fullName>
    </submittedName>
</protein>